<keyword evidence="2" id="KW-0472">Membrane</keyword>
<evidence type="ECO:0000313" key="3">
    <source>
        <dbReference type="Proteomes" id="UP000079169"/>
    </source>
</evidence>
<keyword evidence="3" id="KW-1185">Reference proteome</keyword>
<dbReference type="KEGG" id="dci:108253866"/>
<dbReference type="STRING" id="121845.A0A1S4EPE9"/>
<dbReference type="RefSeq" id="XP_017304058.1">
    <property type="nucleotide sequence ID" value="XM_017448569.2"/>
</dbReference>
<evidence type="ECO:0000256" key="1">
    <source>
        <dbReference type="SAM" id="MobiDB-lite"/>
    </source>
</evidence>
<sequence>MQKLDRMLAIDHHAIGIFCDLTKAFDCVDHALLLSKLPSFGIRGNALLWIQSHLSNRQQKVKVPGCSASPVTADPNSTTSLSSSSLSLPIKTPKFSLSPTTEVKFLGLVVDRKLEWKSHIDNLLPKLATAVFAVNSVRRNINSKAALLSYFSYFHSVMSYAIVYWGFSPQLESVFLLQKRAVRAVFGYGSQTSCRPLFKEYGILTIYAQVILDSCCLIHKVAPTLTKRSDIHGYNTKYKNNIINSSNKIMDGSFLGEGIKYYNKLPKELRSLGPEPFRNTLKGQLLEMVPYSLGEFKG</sequence>
<name>A0A1S4EPE9_DIACI</name>
<reference evidence="4" key="1">
    <citation type="submission" date="2025-08" db="UniProtKB">
        <authorList>
            <consortium name="RefSeq"/>
        </authorList>
    </citation>
    <scope>IDENTIFICATION</scope>
</reference>
<dbReference type="AlphaFoldDB" id="A0A1S4EPE9"/>
<evidence type="ECO:0000256" key="2">
    <source>
        <dbReference type="SAM" id="Phobius"/>
    </source>
</evidence>
<keyword evidence="2" id="KW-1133">Transmembrane helix</keyword>
<evidence type="ECO:0000313" key="4">
    <source>
        <dbReference type="RefSeq" id="XP_017304058.1"/>
    </source>
</evidence>
<dbReference type="PaxDb" id="121845-A0A1S4EPE9"/>
<gene>
    <name evidence="4" type="primary">LOC108253866</name>
</gene>
<feature type="transmembrane region" description="Helical" evidence="2">
    <location>
        <begin position="147"/>
        <end position="167"/>
    </location>
</feature>
<dbReference type="OMA" id="EWKSHID"/>
<protein>
    <submittedName>
        <fullName evidence="4">Uncharacterized protein LOC108253866</fullName>
    </submittedName>
</protein>
<dbReference type="PANTHER" id="PTHR33332">
    <property type="entry name" value="REVERSE TRANSCRIPTASE DOMAIN-CONTAINING PROTEIN"/>
    <property type="match status" value="1"/>
</dbReference>
<dbReference type="GeneID" id="108253866"/>
<accession>A0A1S4EPE9</accession>
<feature type="region of interest" description="Disordered" evidence="1">
    <location>
        <begin position="65"/>
        <end position="84"/>
    </location>
</feature>
<proteinExistence type="predicted"/>
<keyword evidence="2" id="KW-0812">Transmembrane</keyword>
<organism evidence="3 4">
    <name type="scientific">Diaphorina citri</name>
    <name type="common">Asian citrus psyllid</name>
    <dbReference type="NCBI Taxonomy" id="121845"/>
    <lineage>
        <taxon>Eukaryota</taxon>
        <taxon>Metazoa</taxon>
        <taxon>Ecdysozoa</taxon>
        <taxon>Arthropoda</taxon>
        <taxon>Hexapoda</taxon>
        <taxon>Insecta</taxon>
        <taxon>Pterygota</taxon>
        <taxon>Neoptera</taxon>
        <taxon>Paraneoptera</taxon>
        <taxon>Hemiptera</taxon>
        <taxon>Sternorrhyncha</taxon>
        <taxon>Psylloidea</taxon>
        <taxon>Psyllidae</taxon>
        <taxon>Diaphorininae</taxon>
        <taxon>Diaphorina</taxon>
    </lineage>
</organism>
<dbReference type="Proteomes" id="UP000079169">
    <property type="component" value="Unplaced"/>
</dbReference>